<name>A0A0G2HRB5_9EURO</name>
<evidence type="ECO:0000256" key="2">
    <source>
        <dbReference type="SAM" id="SignalP"/>
    </source>
</evidence>
<proteinExistence type="predicted"/>
<comment type="caution">
    <text evidence="3">The sequence shown here is derived from an EMBL/GenBank/DDBJ whole genome shotgun (WGS) entry which is preliminary data.</text>
</comment>
<protein>
    <submittedName>
        <fullName evidence="3">Uncharacterized protein</fullName>
    </submittedName>
</protein>
<feature type="region of interest" description="Disordered" evidence="1">
    <location>
        <begin position="67"/>
        <end position="180"/>
    </location>
</feature>
<sequence length="180" mass="19041">MIRHLLVAILSLSIPLADALSTIFIHSPVTTITLPRREVPYASFPAAGLGPPVAATPVTTPTTLKTVAAPGYPASPPTPTTLKTVAAPGYPASPPTPSASVRPKTSKTPESPKPPKVPENPKYPEHPPLPATPATSFPTAPSPNPPPEYEIQPGYESLPPFKTEPRETEPVYRPRGIPKF</sequence>
<evidence type="ECO:0000313" key="3">
    <source>
        <dbReference type="EMBL" id="KKZ60548.1"/>
    </source>
</evidence>
<feature type="compositionally biased region" description="Basic and acidic residues" evidence="1">
    <location>
        <begin position="163"/>
        <end position="172"/>
    </location>
</feature>
<accession>A0A0G2HRB5</accession>
<reference evidence="4" key="1">
    <citation type="journal article" date="2015" name="PLoS Genet.">
        <title>The dynamic genome and transcriptome of the human fungal pathogen Blastomyces and close relative Emmonsia.</title>
        <authorList>
            <person name="Munoz J.F."/>
            <person name="Gauthier G.M."/>
            <person name="Desjardins C.A."/>
            <person name="Gallo J.E."/>
            <person name="Holder J."/>
            <person name="Sullivan T.D."/>
            <person name="Marty A.J."/>
            <person name="Carmen J.C."/>
            <person name="Chen Z."/>
            <person name="Ding L."/>
            <person name="Gujja S."/>
            <person name="Magrini V."/>
            <person name="Misas E."/>
            <person name="Mitreva M."/>
            <person name="Priest M."/>
            <person name="Saif S."/>
            <person name="Whiston E.A."/>
            <person name="Young S."/>
            <person name="Zeng Q."/>
            <person name="Goldman W.E."/>
            <person name="Mardis E.R."/>
            <person name="Taylor J.W."/>
            <person name="McEwen J.G."/>
            <person name="Clay O.K."/>
            <person name="Klein B.S."/>
            <person name="Cuomo C.A."/>
        </authorList>
    </citation>
    <scope>NUCLEOTIDE SEQUENCE [LARGE SCALE GENOMIC DNA]</scope>
    <source>
        <strain evidence="4">UAMH 3008</strain>
    </source>
</reference>
<keyword evidence="2" id="KW-0732">Signal</keyword>
<evidence type="ECO:0000256" key="1">
    <source>
        <dbReference type="SAM" id="MobiDB-lite"/>
    </source>
</evidence>
<dbReference type="EMBL" id="LCZI01001527">
    <property type="protein sequence ID" value="KKZ60548.1"/>
    <property type="molecule type" value="Genomic_DNA"/>
</dbReference>
<dbReference type="VEuPathDB" id="FungiDB:EMCG_04785"/>
<dbReference type="Proteomes" id="UP000034164">
    <property type="component" value="Unassembled WGS sequence"/>
</dbReference>
<evidence type="ECO:0000313" key="4">
    <source>
        <dbReference type="Proteomes" id="UP000034164"/>
    </source>
</evidence>
<gene>
    <name evidence="3" type="ORF">EMCG_04785</name>
</gene>
<dbReference type="AlphaFoldDB" id="A0A0G2HRB5"/>
<feature type="chain" id="PRO_5002545398" evidence="2">
    <location>
        <begin position="20"/>
        <end position="180"/>
    </location>
</feature>
<dbReference type="OrthoDB" id="10595325at2759"/>
<organism evidence="3 4">
    <name type="scientific">[Emmonsia] crescens</name>
    <dbReference type="NCBI Taxonomy" id="73230"/>
    <lineage>
        <taxon>Eukaryota</taxon>
        <taxon>Fungi</taxon>
        <taxon>Dikarya</taxon>
        <taxon>Ascomycota</taxon>
        <taxon>Pezizomycotina</taxon>
        <taxon>Eurotiomycetes</taxon>
        <taxon>Eurotiomycetidae</taxon>
        <taxon>Onygenales</taxon>
        <taxon>Ajellomycetaceae</taxon>
        <taxon>Emergomyces</taxon>
    </lineage>
</organism>
<feature type="signal peptide" evidence="2">
    <location>
        <begin position="1"/>
        <end position="19"/>
    </location>
</feature>